<comment type="caution">
    <text evidence="1">The sequence shown here is derived from an EMBL/GenBank/DDBJ whole genome shotgun (WGS) entry which is preliminary data.</text>
</comment>
<reference evidence="1 2" key="1">
    <citation type="submission" date="2024-07" db="EMBL/GenBank/DDBJ databases">
        <authorList>
            <person name="Akdeniz Z."/>
        </authorList>
    </citation>
    <scope>NUCLEOTIDE SEQUENCE [LARGE SCALE GENOMIC DNA]</scope>
</reference>
<sequence length="102" mass="11918">MTQTIVVFARERVLKIISCKNLACNCTHACIVRACKKYILEKYMKFSRKSSIKFDSCQMKLILLAGSQLSYLFNVFSLLQQIQRMSQKLLSRGKQELTLKYR</sequence>
<proteinExistence type="predicted"/>
<dbReference type="EMBL" id="CAXDID020000134">
    <property type="protein sequence ID" value="CAL6036756.1"/>
    <property type="molecule type" value="Genomic_DNA"/>
</dbReference>
<dbReference type="Proteomes" id="UP001642409">
    <property type="component" value="Unassembled WGS sequence"/>
</dbReference>
<name>A0ABP1JEY3_9EUKA</name>
<organism evidence="1 2">
    <name type="scientific">Hexamita inflata</name>
    <dbReference type="NCBI Taxonomy" id="28002"/>
    <lineage>
        <taxon>Eukaryota</taxon>
        <taxon>Metamonada</taxon>
        <taxon>Diplomonadida</taxon>
        <taxon>Hexamitidae</taxon>
        <taxon>Hexamitinae</taxon>
        <taxon>Hexamita</taxon>
    </lineage>
</organism>
<accession>A0ABP1JEY3</accession>
<keyword evidence="2" id="KW-1185">Reference proteome</keyword>
<evidence type="ECO:0000313" key="2">
    <source>
        <dbReference type="Proteomes" id="UP001642409"/>
    </source>
</evidence>
<gene>
    <name evidence="1" type="ORF">HINF_LOCUS36566</name>
</gene>
<evidence type="ECO:0000313" key="1">
    <source>
        <dbReference type="EMBL" id="CAL6036756.1"/>
    </source>
</evidence>
<protein>
    <submittedName>
        <fullName evidence="1">Hypothetical_protein</fullName>
    </submittedName>
</protein>